<evidence type="ECO:0000313" key="3">
    <source>
        <dbReference type="EMBL" id="GKU90325.1"/>
    </source>
</evidence>
<organism evidence="2 4">
    <name type="scientific">Rubroshorea leprosula</name>
    <dbReference type="NCBI Taxonomy" id="152421"/>
    <lineage>
        <taxon>Eukaryota</taxon>
        <taxon>Viridiplantae</taxon>
        <taxon>Streptophyta</taxon>
        <taxon>Embryophyta</taxon>
        <taxon>Tracheophyta</taxon>
        <taxon>Spermatophyta</taxon>
        <taxon>Magnoliopsida</taxon>
        <taxon>eudicotyledons</taxon>
        <taxon>Gunneridae</taxon>
        <taxon>Pentapetalae</taxon>
        <taxon>rosids</taxon>
        <taxon>malvids</taxon>
        <taxon>Malvales</taxon>
        <taxon>Dipterocarpaceae</taxon>
        <taxon>Rubroshorea</taxon>
    </lineage>
</organism>
<dbReference type="EMBL" id="BPVZ01000004">
    <property type="protein sequence ID" value="GKU90325.1"/>
    <property type="molecule type" value="Genomic_DNA"/>
</dbReference>
<feature type="compositionally biased region" description="Basic and acidic residues" evidence="1">
    <location>
        <begin position="28"/>
        <end position="41"/>
    </location>
</feature>
<name>A0AAV5HY43_9ROSI</name>
<dbReference type="AlphaFoldDB" id="A0AAV5HY43"/>
<gene>
    <name evidence="2" type="ORF">SLEP1_g4325</name>
    <name evidence="3" type="ORF">SLEP1_g4329</name>
</gene>
<dbReference type="Proteomes" id="UP001054252">
    <property type="component" value="Unassembled WGS sequence"/>
</dbReference>
<comment type="caution">
    <text evidence="2">The sequence shown here is derived from an EMBL/GenBank/DDBJ whole genome shotgun (WGS) entry which is preliminary data.</text>
</comment>
<keyword evidence="4" id="KW-1185">Reference proteome</keyword>
<evidence type="ECO:0000256" key="1">
    <source>
        <dbReference type="SAM" id="MobiDB-lite"/>
    </source>
</evidence>
<dbReference type="EMBL" id="BPVZ01000004">
    <property type="protein sequence ID" value="GKU90321.1"/>
    <property type="molecule type" value="Genomic_DNA"/>
</dbReference>
<reference evidence="2 4" key="1">
    <citation type="journal article" date="2021" name="Commun. Biol.">
        <title>The genome of Shorea leprosula (Dipterocarpaceae) highlights the ecological relevance of drought in aseasonal tropical rainforests.</title>
        <authorList>
            <person name="Ng K.K.S."/>
            <person name="Kobayashi M.J."/>
            <person name="Fawcett J.A."/>
            <person name="Hatakeyama M."/>
            <person name="Paape T."/>
            <person name="Ng C.H."/>
            <person name="Ang C.C."/>
            <person name="Tnah L.H."/>
            <person name="Lee C.T."/>
            <person name="Nishiyama T."/>
            <person name="Sese J."/>
            <person name="O'Brien M.J."/>
            <person name="Copetti D."/>
            <person name="Mohd Noor M.I."/>
            <person name="Ong R.C."/>
            <person name="Putra M."/>
            <person name="Sireger I.Z."/>
            <person name="Indrioko S."/>
            <person name="Kosugi Y."/>
            <person name="Izuno A."/>
            <person name="Isagi Y."/>
            <person name="Lee S.L."/>
            <person name="Shimizu K.K."/>
        </authorList>
    </citation>
    <scope>NUCLEOTIDE SEQUENCE [LARGE SCALE GENOMIC DNA]</scope>
    <source>
        <strain evidence="2">214</strain>
    </source>
</reference>
<feature type="region of interest" description="Disordered" evidence="1">
    <location>
        <begin position="1"/>
        <end position="45"/>
    </location>
</feature>
<proteinExistence type="predicted"/>
<accession>A0AAV5HY43</accession>
<evidence type="ECO:0000313" key="4">
    <source>
        <dbReference type="Proteomes" id="UP001054252"/>
    </source>
</evidence>
<evidence type="ECO:0000313" key="2">
    <source>
        <dbReference type="EMBL" id="GKU90321.1"/>
    </source>
</evidence>
<protein>
    <submittedName>
        <fullName evidence="2">Uncharacterized protein</fullName>
    </submittedName>
</protein>
<sequence length="111" mass="12691">MKGKRKGEMDDAAQGGKAEGVSKRKSKKAVESKEEDGKEEAASMTMENVVGWEEWWPWLSGVADEQMSWGCVWSPLWDMDFVDTAYDDLFSDVVWDDDIWNLRSINEVPKP</sequence>